<sequence length="236" mass="27060">MKLDAILWDYDGTLVNSVPKNIAITKDILARVAPRLTGDNLPRYLTSESLYHQANHAAKNWQQLYLDYYGLSEQEMLEAGSLWSEYQEKNDTRVSLFNGMEEVIHEFSHLPHGICSQNSQQNIRRVLQQHNVDTLFKSVVGYDDISSEQQKPNPDGGLYCLERIFGEHIPNTLIYVGDHQADTEFAKNIERALPEHCQVISIAAAYSHSQPETWSIQPDHIAYQVEELISLIRQYT</sequence>
<dbReference type="InterPro" id="IPR006439">
    <property type="entry name" value="HAD-SF_hydro_IA"/>
</dbReference>
<name>E8MDH3_PHOS4</name>
<evidence type="ECO:0000256" key="2">
    <source>
        <dbReference type="ARBA" id="ARBA00004818"/>
    </source>
</evidence>
<accession>E8MDH3</accession>
<dbReference type="InterPro" id="IPR023198">
    <property type="entry name" value="PGP-like_dom2"/>
</dbReference>
<evidence type="ECO:0000256" key="3">
    <source>
        <dbReference type="ARBA" id="ARBA00006171"/>
    </source>
</evidence>
<dbReference type="Gene3D" id="1.10.150.240">
    <property type="entry name" value="Putative phosphatase, domain 2"/>
    <property type="match status" value="1"/>
</dbReference>
<comment type="similarity">
    <text evidence="3">Belongs to the HAD-like hydrolase superfamily. CbbY/CbbZ/Gph/YieH family.</text>
</comment>
<dbReference type="PANTHER" id="PTHR43434:SF1">
    <property type="entry name" value="PHOSPHOGLYCOLATE PHOSPHATASE"/>
    <property type="match status" value="1"/>
</dbReference>
<evidence type="ECO:0000313" key="5">
    <source>
        <dbReference type="EMBL" id="EGA67959.1"/>
    </source>
</evidence>
<comment type="pathway">
    <text evidence="2">Organic acid metabolism; glycolate biosynthesis; glycolate from 2-phosphoglycolate: step 1/1.</text>
</comment>
<dbReference type="SFLD" id="SFLDS00003">
    <property type="entry name" value="Haloacid_Dehalogenase"/>
    <property type="match status" value="1"/>
</dbReference>
<dbReference type="AlphaFoldDB" id="E8MDH3"/>
<evidence type="ECO:0000256" key="4">
    <source>
        <dbReference type="ARBA" id="ARBA00013078"/>
    </source>
</evidence>
<dbReference type="GO" id="GO:0008967">
    <property type="term" value="F:phosphoglycolate phosphatase activity"/>
    <property type="evidence" value="ECO:0007669"/>
    <property type="project" value="UniProtKB-EC"/>
</dbReference>
<dbReference type="InterPro" id="IPR050155">
    <property type="entry name" value="HAD-like_hydrolase_sf"/>
</dbReference>
<organism evidence="5 6">
    <name type="scientific">Vibrio sinaloensis DSM 21326</name>
    <dbReference type="NCBI Taxonomy" id="945550"/>
    <lineage>
        <taxon>Bacteria</taxon>
        <taxon>Pseudomonadati</taxon>
        <taxon>Pseudomonadota</taxon>
        <taxon>Gammaproteobacteria</taxon>
        <taxon>Vibrionales</taxon>
        <taxon>Vibrionaceae</taxon>
        <taxon>Vibrio</taxon>
        <taxon>Vibrio oreintalis group</taxon>
    </lineage>
</organism>
<dbReference type="InterPro" id="IPR023214">
    <property type="entry name" value="HAD_sf"/>
</dbReference>
<dbReference type="GO" id="GO:0006281">
    <property type="term" value="P:DNA repair"/>
    <property type="evidence" value="ECO:0007669"/>
    <property type="project" value="TreeGrafter"/>
</dbReference>
<protein>
    <recommendedName>
        <fullName evidence="4">phosphoglycolate phosphatase</fullName>
        <ecNumber evidence="4">3.1.3.18</ecNumber>
    </recommendedName>
</protein>
<dbReference type="EC" id="3.1.3.18" evidence="4"/>
<dbReference type="OrthoDB" id="9782449at2"/>
<dbReference type="PANTHER" id="PTHR43434">
    <property type="entry name" value="PHOSPHOGLYCOLATE PHOSPHATASE"/>
    <property type="match status" value="1"/>
</dbReference>
<dbReference type="EMBL" id="AEVT01000122">
    <property type="protein sequence ID" value="EGA67959.1"/>
    <property type="molecule type" value="Genomic_DNA"/>
</dbReference>
<dbReference type="GeneID" id="95571567"/>
<dbReference type="SUPFAM" id="SSF56784">
    <property type="entry name" value="HAD-like"/>
    <property type="match status" value="1"/>
</dbReference>
<dbReference type="InterPro" id="IPR036412">
    <property type="entry name" value="HAD-like_sf"/>
</dbReference>
<dbReference type="Proteomes" id="UP000006228">
    <property type="component" value="Unassembled WGS sequence"/>
</dbReference>
<evidence type="ECO:0000256" key="1">
    <source>
        <dbReference type="ARBA" id="ARBA00000830"/>
    </source>
</evidence>
<dbReference type="NCBIfam" id="TIGR01549">
    <property type="entry name" value="HAD-SF-IA-v1"/>
    <property type="match status" value="1"/>
</dbReference>
<evidence type="ECO:0000313" key="6">
    <source>
        <dbReference type="Proteomes" id="UP000006228"/>
    </source>
</evidence>
<comment type="caution">
    <text evidence="5">The sequence shown here is derived from an EMBL/GenBank/DDBJ whole genome shotgun (WGS) entry which is preliminary data.</text>
</comment>
<dbReference type="InterPro" id="IPR041492">
    <property type="entry name" value="HAD_2"/>
</dbReference>
<proteinExistence type="inferred from homology"/>
<comment type="catalytic activity">
    <reaction evidence="1">
        <text>2-phosphoglycolate + H2O = glycolate + phosphate</text>
        <dbReference type="Rhea" id="RHEA:14369"/>
        <dbReference type="ChEBI" id="CHEBI:15377"/>
        <dbReference type="ChEBI" id="CHEBI:29805"/>
        <dbReference type="ChEBI" id="CHEBI:43474"/>
        <dbReference type="ChEBI" id="CHEBI:58033"/>
        <dbReference type="EC" id="3.1.3.18"/>
    </reaction>
</comment>
<reference evidence="5 6" key="1">
    <citation type="journal article" date="2012" name="Int. J. Syst. Evol. Microbiol.">
        <title>Vibrio caribbeanicus sp. nov., isolated from the marine sponge Scleritoderma cyanea.</title>
        <authorList>
            <person name="Hoffmann M."/>
            <person name="Monday S.R."/>
            <person name="Allard M.W."/>
            <person name="Strain E.A."/>
            <person name="Whittaker P."/>
            <person name="Naum M."/>
            <person name="McCarthy P.J."/>
            <person name="Lopez J.V."/>
            <person name="Fischer M."/>
            <person name="Brown E.W."/>
        </authorList>
    </citation>
    <scope>NUCLEOTIDE SEQUENCE [LARGE SCALE GENOMIC DNA]</scope>
    <source>
        <strain evidence="6">DSMZ 21326</strain>
    </source>
</reference>
<dbReference type="Pfam" id="PF13419">
    <property type="entry name" value="HAD_2"/>
    <property type="match status" value="1"/>
</dbReference>
<dbReference type="eggNOG" id="COG0546">
    <property type="taxonomic scope" value="Bacteria"/>
</dbReference>
<dbReference type="RefSeq" id="WP_008081616.1">
    <property type="nucleotide sequence ID" value="NZ_AEVT01000122.1"/>
</dbReference>
<gene>
    <name evidence="5" type="ORF">VISI1226_08529</name>
</gene>
<dbReference type="SFLD" id="SFLDG01129">
    <property type="entry name" value="C1.5:_HAD__Beta-PGM__Phosphata"/>
    <property type="match status" value="1"/>
</dbReference>
<dbReference type="Gene3D" id="3.40.50.1000">
    <property type="entry name" value="HAD superfamily/HAD-like"/>
    <property type="match status" value="1"/>
</dbReference>